<reference evidence="11 12" key="1">
    <citation type="submission" date="2020-12" db="EMBL/GenBank/DDBJ databases">
        <title>Microbacterium sp. HY060.</title>
        <authorList>
            <person name="Zhou J."/>
        </authorList>
    </citation>
    <scope>NUCLEOTIDE SEQUENCE [LARGE SCALE GENOMIC DNA]</scope>
    <source>
        <strain evidence="11 12">HY60</strain>
    </source>
</reference>
<dbReference type="InterPro" id="IPR007387">
    <property type="entry name" value="TRAP_DctQ"/>
</dbReference>
<feature type="transmembrane region" description="Helical" evidence="9">
    <location>
        <begin position="101"/>
        <end position="121"/>
    </location>
</feature>
<keyword evidence="3" id="KW-1003">Cell membrane</keyword>
<dbReference type="RefSeq" id="WP_166986815.1">
    <property type="nucleotide sequence ID" value="NZ_CP061169.1"/>
</dbReference>
<comment type="similarity">
    <text evidence="8">Belongs to the TRAP transporter small permease family.</text>
</comment>
<proteinExistence type="inferred from homology"/>
<evidence type="ECO:0000259" key="10">
    <source>
        <dbReference type="Pfam" id="PF04290"/>
    </source>
</evidence>
<name>A0ABX6YHQ7_9MICO</name>
<feature type="domain" description="Tripartite ATP-independent periplasmic transporters DctQ component" evidence="10">
    <location>
        <begin position="37"/>
        <end position="162"/>
    </location>
</feature>
<evidence type="ECO:0000256" key="9">
    <source>
        <dbReference type="SAM" id="Phobius"/>
    </source>
</evidence>
<accession>A0ABX6YHQ7</accession>
<evidence type="ECO:0000256" key="4">
    <source>
        <dbReference type="ARBA" id="ARBA00022519"/>
    </source>
</evidence>
<keyword evidence="7 9" id="KW-0472">Membrane</keyword>
<protein>
    <submittedName>
        <fullName evidence="11">TRAP transporter small permease</fullName>
    </submittedName>
</protein>
<dbReference type="PANTHER" id="PTHR35011:SF2">
    <property type="entry name" value="2,3-DIKETO-L-GULONATE TRAP TRANSPORTER SMALL PERMEASE PROTEIN YIAM"/>
    <property type="match status" value="1"/>
</dbReference>
<keyword evidence="6 9" id="KW-1133">Transmembrane helix</keyword>
<gene>
    <name evidence="11" type="ORF">HCR76_16300</name>
</gene>
<evidence type="ECO:0000256" key="5">
    <source>
        <dbReference type="ARBA" id="ARBA00022692"/>
    </source>
</evidence>
<evidence type="ECO:0000256" key="8">
    <source>
        <dbReference type="ARBA" id="ARBA00038436"/>
    </source>
</evidence>
<evidence type="ECO:0000256" key="3">
    <source>
        <dbReference type="ARBA" id="ARBA00022475"/>
    </source>
</evidence>
<keyword evidence="12" id="KW-1185">Reference proteome</keyword>
<keyword evidence="4" id="KW-0997">Cell inner membrane</keyword>
<evidence type="ECO:0000256" key="2">
    <source>
        <dbReference type="ARBA" id="ARBA00022448"/>
    </source>
</evidence>
<feature type="transmembrane region" description="Helical" evidence="9">
    <location>
        <begin position="141"/>
        <end position="163"/>
    </location>
</feature>
<keyword evidence="2" id="KW-0813">Transport</keyword>
<comment type="subcellular location">
    <subcellularLocation>
        <location evidence="1">Cell inner membrane</location>
        <topology evidence="1">Multi-pass membrane protein</topology>
    </subcellularLocation>
</comment>
<sequence length="175" mass="19057">MRSDNSRTLPGHRAGRLVADVLERIEELASGVLIVGIFGLVFGQVIFRYVLDSPPFWIEEIARTGMVWLTFIAAAMVTSKVLHLVMTMITDRLGQRASIVFTYFGELTILVTSVALVPAAWHLVSTLGGVSSSTGLLPRSALFLAPLIGFGLMALHSFINILWKKPHEAPGEVAL</sequence>
<evidence type="ECO:0000256" key="7">
    <source>
        <dbReference type="ARBA" id="ARBA00023136"/>
    </source>
</evidence>
<dbReference type="Proteomes" id="UP000662814">
    <property type="component" value="Chromosome"/>
</dbReference>
<dbReference type="EMBL" id="CP061169">
    <property type="protein sequence ID" value="QPZ38323.1"/>
    <property type="molecule type" value="Genomic_DNA"/>
</dbReference>
<feature type="transmembrane region" description="Helical" evidence="9">
    <location>
        <begin position="28"/>
        <end position="47"/>
    </location>
</feature>
<dbReference type="PANTHER" id="PTHR35011">
    <property type="entry name" value="2,3-DIKETO-L-GULONATE TRAP TRANSPORTER SMALL PERMEASE PROTEIN YIAM"/>
    <property type="match status" value="1"/>
</dbReference>
<evidence type="ECO:0000313" key="11">
    <source>
        <dbReference type="EMBL" id="QPZ38323.1"/>
    </source>
</evidence>
<dbReference type="Pfam" id="PF04290">
    <property type="entry name" value="DctQ"/>
    <property type="match status" value="1"/>
</dbReference>
<evidence type="ECO:0000256" key="1">
    <source>
        <dbReference type="ARBA" id="ARBA00004429"/>
    </source>
</evidence>
<keyword evidence="5 9" id="KW-0812">Transmembrane</keyword>
<dbReference type="InterPro" id="IPR055348">
    <property type="entry name" value="DctQ"/>
</dbReference>
<evidence type="ECO:0000256" key="6">
    <source>
        <dbReference type="ARBA" id="ARBA00022989"/>
    </source>
</evidence>
<feature type="transmembrane region" description="Helical" evidence="9">
    <location>
        <begin position="67"/>
        <end position="89"/>
    </location>
</feature>
<evidence type="ECO:0000313" key="12">
    <source>
        <dbReference type="Proteomes" id="UP000662814"/>
    </source>
</evidence>
<organism evidence="11 12">
    <name type="scientific">Paramicrobacterium chengjingii</name>
    <dbReference type="NCBI Taxonomy" id="2769067"/>
    <lineage>
        <taxon>Bacteria</taxon>
        <taxon>Bacillati</taxon>
        <taxon>Actinomycetota</taxon>
        <taxon>Actinomycetes</taxon>
        <taxon>Micrococcales</taxon>
        <taxon>Microbacteriaceae</taxon>
        <taxon>Paramicrobacterium</taxon>
    </lineage>
</organism>